<evidence type="ECO:0000313" key="3">
    <source>
        <dbReference type="Proteomes" id="UP000828390"/>
    </source>
</evidence>
<feature type="region of interest" description="Disordered" evidence="1">
    <location>
        <begin position="29"/>
        <end position="87"/>
    </location>
</feature>
<dbReference type="AlphaFoldDB" id="A0A9D4M5F9"/>
<proteinExistence type="predicted"/>
<sequence>MLFVTGTQYVTETGPTLVHRLTAIENPHAQHAPNVRCKEDRSSSNSSAPSALASDTGIIHKVVEPPPVSSANHFLRRSQSVTPTPPRAVRTRIHSHLQMKFNANGVNKLLKFYVLLLPFDNQQII</sequence>
<accession>A0A9D4M5F9</accession>
<reference evidence="2" key="2">
    <citation type="submission" date="2020-11" db="EMBL/GenBank/DDBJ databases">
        <authorList>
            <person name="McCartney M.A."/>
            <person name="Auch B."/>
            <person name="Kono T."/>
            <person name="Mallez S."/>
            <person name="Becker A."/>
            <person name="Gohl D.M."/>
            <person name="Silverstein K.A.T."/>
            <person name="Koren S."/>
            <person name="Bechman K.B."/>
            <person name="Herman A."/>
            <person name="Abrahante J.E."/>
            <person name="Garbe J."/>
        </authorList>
    </citation>
    <scope>NUCLEOTIDE SEQUENCE</scope>
    <source>
        <strain evidence="2">Duluth1</strain>
        <tissue evidence="2">Whole animal</tissue>
    </source>
</reference>
<feature type="compositionally biased region" description="Polar residues" evidence="1">
    <location>
        <begin position="69"/>
        <end position="82"/>
    </location>
</feature>
<organism evidence="2 3">
    <name type="scientific">Dreissena polymorpha</name>
    <name type="common">Zebra mussel</name>
    <name type="synonym">Mytilus polymorpha</name>
    <dbReference type="NCBI Taxonomy" id="45954"/>
    <lineage>
        <taxon>Eukaryota</taxon>
        <taxon>Metazoa</taxon>
        <taxon>Spiralia</taxon>
        <taxon>Lophotrochozoa</taxon>
        <taxon>Mollusca</taxon>
        <taxon>Bivalvia</taxon>
        <taxon>Autobranchia</taxon>
        <taxon>Heteroconchia</taxon>
        <taxon>Euheterodonta</taxon>
        <taxon>Imparidentia</taxon>
        <taxon>Neoheterodontei</taxon>
        <taxon>Myida</taxon>
        <taxon>Dreissenoidea</taxon>
        <taxon>Dreissenidae</taxon>
        <taxon>Dreissena</taxon>
    </lineage>
</organism>
<evidence type="ECO:0000313" key="2">
    <source>
        <dbReference type="EMBL" id="KAH3870563.1"/>
    </source>
</evidence>
<dbReference type="Proteomes" id="UP000828390">
    <property type="component" value="Unassembled WGS sequence"/>
</dbReference>
<gene>
    <name evidence="2" type="ORF">DPMN_033751</name>
</gene>
<evidence type="ECO:0000256" key="1">
    <source>
        <dbReference type="SAM" id="MobiDB-lite"/>
    </source>
</evidence>
<feature type="compositionally biased region" description="Low complexity" evidence="1">
    <location>
        <begin position="43"/>
        <end position="54"/>
    </location>
</feature>
<keyword evidence="3" id="KW-1185">Reference proteome</keyword>
<protein>
    <submittedName>
        <fullName evidence="2">Uncharacterized protein</fullName>
    </submittedName>
</protein>
<reference evidence="2" key="1">
    <citation type="journal article" date="2019" name="bioRxiv">
        <title>The Genome of the Zebra Mussel, Dreissena polymorpha: A Resource for Invasive Species Research.</title>
        <authorList>
            <person name="McCartney M.A."/>
            <person name="Auch B."/>
            <person name="Kono T."/>
            <person name="Mallez S."/>
            <person name="Zhang Y."/>
            <person name="Obille A."/>
            <person name="Becker A."/>
            <person name="Abrahante J.E."/>
            <person name="Garbe J."/>
            <person name="Badalamenti J.P."/>
            <person name="Herman A."/>
            <person name="Mangelson H."/>
            <person name="Liachko I."/>
            <person name="Sullivan S."/>
            <person name="Sone E.D."/>
            <person name="Koren S."/>
            <person name="Silverstein K.A.T."/>
            <person name="Beckman K.B."/>
            <person name="Gohl D.M."/>
        </authorList>
    </citation>
    <scope>NUCLEOTIDE SEQUENCE</scope>
    <source>
        <strain evidence="2">Duluth1</strain>
        <tissue evidence="2">Whole animal</tissue>
    </source>
</reference>
<name>A0A9D4M5F9_DREPO</name>
<comment type="caution">
    <text evidence="2">The sequence shown here is derived from an EMBL/GenBank/DDBJ whole genome shotgun (WGS) entry which is preliminary data.</text>
</comment>
<dbReference type="EMBL" id="JAIWYP010000002">
    <property type="protein sequence ID" value="KAH3870563.1"/>
    <property type="molecule type" value="Genomic_DNA"/>
</dbReference>